<protein>
    <submittedName>
        <fullName evidence="2">Uncharacterized protein</fullName>
    </submittedName>
</protein>
<organism evidence="2 3">
    <name type="scientific">Portunus trituberculatus</name>
    <name type="common">Swimming crab</name>
    <name type="synonym">Neptunus trituberculatus</name>
    <dbReference type="NCBI Taxonomy" id="210409"/>
    <lineage>
        <taxon>Eukaryota</taxon>
        <taxon>Metazoa</taxon>
        <taxon>Ecdysozoa</taxon>
        <taxon>Arthropoda</taxon>
        <taxon>Crustacea</taxon>
        <taxon>Multicrustacea</taxon>
        <taxon>Malacostraca</taxon>
        <taxon>Eumalacostraca</taxon>
        <taxon>Eucarida</taxon>
        <taxon>Decapoda</taxon>
        <taxon>Pleocyemata</taxon>
        <taxon>Brachyura</taxon>
        <taxon>Eubrachyura</taxon>
        <taxon>Portunoidea</taxon>
        <taxon>Portunidae</taxon>
        <taxon>Portuninae</taxon>
        <taxon>Portunus</taxon>
    </lineage>
</organism>
<keyword evidence="3" id="KW-1185">Reference proteome</keyword>
<reference evidence="2 3" key="1">
    <citation type="submission" date="2019-05" db="EMBL/GenBank/DDBJ databases">
        <title>Another draft genome of Portunus trituberculatus and its Hox gene families provides insights of decapod evolution.</title>
        <authorList>
            <person name="Jeong J.-H."/>
            <person name="Song I."/>
            <person name="Kim S."/>
            <person name="Choi T."/>
            <person name="Kim D."/>
            <person name="Ryu S."/>
            <person name="Kim W."/>
        </authorList>
    </citation>
    <scope>NUCLEOTIDE SEQUENCE [LARGE SCALE GENOMIC DNA]</scope>
    <source>
        <tissue evidence="2">Muscle</tissue>
    </source>
</reference>
<dbReference type="EMBL" id="VSRR010061917">
    <property type="protein sequence ID" value="MPC83227.1"/>
    <property type="molecule type" value="Genomic_DNA"/>
</dbReference>
<gene>
    <name evidence="2" type="ORF">E2C01_077931</name>
</gene>
<comment type="caution">
    <text evidence="2">The sequence shown here is derived from an EMBL/GenBank/DDBJ whole genome shotgun (WGS) entry which is preliminary data.</text>
</comment>
<proteinExistence type="predicted"/>
<feature type="compositionally biased region" description="Gly residues" evidence="1">
    <location>
        <begin position="72"/>
        <end position="83"/>
    </location>
</feature>
<feature type="compositionally biased region" description="Basic and acidic residues" evidence="1">
    <location>
        <begin position="12"/>
        <end position="25"/>
    </location>
</feature>
<evidence type="ECO:0000256" key="1">
    <source>
        <dbReference type="SAM" id="MobiDB-lite"/>
    </source>
</evidence>
<sequence length="99" mass="10500">MKKPHSASARGLDAKPRTRREEGKRRHEIRGCGPAEQQRQGREEESWGGRTVFGVGRKPGLKADDTRAALRGRGGGGGGGRGGVGRREGGPGKGKGKMR</sequence>
<accession>A0A5B7INN7</accession>
<evidence type="ECO:0000313" key="3">
    <source>
        <dbReference type="Proteomes" id="UP000324222"/>
    </source>
</evidence>
<feature type="region of interest" description="Disordered" evidence="1">
    <location>
        <begin position="1"/>
        <end position="99"/>
    </location>
</feature>
<evidence type="ECO:0000313" key="2">
    <source>
        <dbReference type="EMBL" id="MPC83227.1"/>
    </source>
</evidence>
<name>A0A5B7INN7_PORTR</name>
<dbReference type="Proteomes" id="UP000324222">
    <property type="component" value="Unassembled WGS sequence"/>
</dbReference>
<dbReference type="AlphaFoldDB" id="A0A5B7INN7"/>